<dbReference type="RefSeq" id="WP_206719614.1">
    <property type="nucleotide sequence ID" value="NZ_CP071091.1"/>
</dbReference>
<feature type="domain" description="GST N-terminal" evidence="4">
    <location>
        <begin position="1"/>
        <end position="81"/>
    </location>
</feature>
<dbReference type="InterPro" id="IPR004046">
    <property type="entry name" value="GST_C"/>
</dbReference>
<reference evidence="6 7" key="1">
    <citation type="submission" date="2021-02" db="EMBL/GenBank/DDBJ databases">
        <title>De Novo genome assembly of isolated myxobacteria.</title>
        <authorList>
            <person name="Stevens D.C."/>
        </authorList>
    </citation>
    <scope>NUCLEOTIDE SEQUENCE [LARGE SCALE GENOMIC DNA]</scope>
    <source>
        <strain evidence="6 7">SCHIC003</strain>
    </source>
</reference>
<gene>
    <name evidence="6" type="ORF">JY572_19130</name>
</gene>
<dbReference type="InterPro" id="IPR036282">
    <property type="entry name" value="Glutathione-S-Trfase_C_sf"/>
</dbReference>
<comment type="similarity">
    <text evidence="3">Belongs to the GST superfamily.</text>
</comment>
<dbReference type="InterPro" id="IPR036249">
    <property type="entry name" value="Thioredoxin-like_sf"/>
</dbReference>
<evidence type="ECO:0000256" key="1">
    <source>
        <dbReference type="ARBA" id="ARBA00012452"/>
    </source>
</evidence>
<protein>
    <recommendedName>
        <fullName evidence="1">glutathione transferase</fullName>
        <ecNumber evidence="1">2.5.1.18</ecNumber>
    </recommendedName>
</protein>
<dbReference type="SFLD" id="SFLDS00019">
    <property type="entry name" value="Glutathione_Transferase_(cytos"/>
    <property type="match status" value="1"/>
</dbReference>
<dbReference type="InterPro" id="IPR004045">
    <property type="entry name" value="Glutathione_S-Trfase_N"/>
</dbReference>
<proteinExistence type="inferred from homology"/>
<dbReference type="Gene3D" id="1.20.1050.10">
    <property type="match status" value="1"/>
</dbReference>
<dbReference type="Proteomes" id="UP000663090">
    <property type="component" value="Chromosome"/>
</dbReference>
<dbReference type="PROSITE" id="PS50405">
    <property type="entry name" value="GST_CTER"/>
    <property type="match status" value="1"/>
</dbReference>
<evidence type="ECO:0000313" key="7">
    <source>
        <dbReference type="Proteomes" id="UP000663090"/>
    </source>
</evidence>
<name>A0ABX7NGQ7_9BACT</name>
<dbReference type="InterPro" id="IPR010987">
    <property type="entry name" value="Glutathione-S-Trfase_C-like"/>
</dbReference>
<evidence type="ECO:0000259" key="5">
    <source>
        <dbReference type="PROSITE" id="PS50405"/>
    </source>
</evidence>
<dbReference type="PANTHER" id="PTHR43900:SF3">
    <property type="entry name" value="GLUTATHIONE S-TRANSFERASE RHO"/>
    <property type="match status" value="1"/>
</dbReference>
<evidence type="ECO:0000259" key="4">
    <source>
        <dbReference type="PROSITE" id="PS50404"/>
    </source>
</evidence>
<dbReference type="Gene3D" id="3.40.30.10">
    <property type="entry name" value="Glutaredoxin"/>
    <property type="match status" value="1"/>
</dbReference>
<evidence type="ECO:0000313" key="6">
    <source>
        <dbReference type="EMBL" id="QSQ18002.1"/>
    </source>
</evidence>
<evidence type="ECO:0000256" key="3">
    <source>
        <dbReference type="RuleBase" id="RU003494"/>
    </source>
</evidence>
<dbReference type="SUPFAM" id="SSF47616">
    <property type="entry name" value="GST C-terminal domain-like"/>
    <property type="match status" value="1"/>
</dbReference>
<evidence type="ECO:0000256" key="2">
    <source>
        <dbReference type="ARBA" id="ARBA00022679"/>
    </source>
</evidence>
<dbReference type="SFLD" id="SFLDG00358">
    <property type="entry name" value="Main_(cytGST)"/>
    <property type="match status" value="1"/>
</dbReference>
<dbReference type="PANTHER" id="PTHR43900">
    <property type="entry name" value="GLUTATHIONE S-TRANSFERASE RHO"/>
    <property type="match status" value="1"/>
</dbReference>
<dbReference type="SUPFAM" id="SSF52833">
    <property type="entry name" value="Thioredoxin-like"/>
    <property type="match status" value="1"/>
</dbReference>
<organism evidence="6 7">
    <name type="scientific">Myxococcus landrumensis</name>
    <dbReference type="NCBI Taxonomy" id="2813577"/>
    <lineage>
        <taxon>Bacteria</taxon>
        <taxon>Pseudomonadati</taxon>
        <taxon>Myxococcota</taxon>
        <taxon>Myxococcia</taxon>
        <taxon>Myxococcales</taxon>
        <taxon>Cystobacterineae</taxon>
        <taxon>Myxococcaceae</taxon>
        <taxon>Myxococcus</taxon>
    </lineage>
</organism>
<keyword evidence="2" id="KW-0808">Transferase</keyword>
<feature type="domain" description="GST C-terminal" evidence="5">
    <location>
        <begin position="86"/>
        <end position="208"/>
    </location>
</feature>
<sequence>MKVYGHPGSIYTRMVLATLAEKGHEAEFVLVDLPTGAHKLPEHLTRHPFGVVPAFEDDDGFALYESQAIIRYLDRKLAGPSLTPSQPRACAVMEQSISVGLNYFAPNAFSVIWEKFLKQFMGGGAVDEAVVLAGRQGMEKVFSLIDPTLGRQPFLAGDSLSLADVTWMPFMAYLFPAGEADTVARYKNVAAWWERTSGRPAWRKAVGE</sequence>
<dbReference type="CDD" id="cd03053">
    <property type="entry name" value="GST_N_Phi"/>
    <property type="match status" value="1"/>
</dbReference>
<dbReference type="EMBL" id="CP071091">
    <property type="protein sequence ID" value="QSQ18002.1"/>
    <property type="molecule type" value="Genomic_DNA"/>
</dbReference>
<dbReference type="EC" id="2.5.1.18" evidence="1"/>
<accession>A0ABX7NGQ7</accession>
<dbReference type="Pfam" id="PF00043">
    <property type="entry name" value="GST_C"/>
    <property type="match status" value="1"/>
</dbReference>
<dbReference type="Pfam" id="PF02798">
    <property type="entry name" value="GST_N"/>
    <property type="match status" value="1"/>
</dbReference>
<keyword evidence="7" id="KW-1185">Reference proteome</keyword>
<dbReference type="InterPro" id="IPR040079">
    <property type="entry name" value="Glutathione_S-Trfase"/>
</dbReference>
<dbReference type="PROSITE" id="PS50404">
    <property type="entry name" value="GST_NTER"/>
    <property type="match status" value="1"/>
</dbReference>